<evidence type="ECO:0000256" key="4">
    <source>
        <dbReference type="ARBA" id="ARBA00023319"/>
    </source>
</evidence>
<dbReference type="Gene3D" id="3.30.500.10">
    <property type="entry name" value="MHC class I-like antigen recognition-like"/>
    <property type="match status" value="1"/>
</dbReference>
<dbReference type="InterPro" id="IPR011162">
    <property type="entry name" value="MHC_I/II-like_Ag-recog"/>
</dbReference>
<sequence length="336" mass="36714">MALSQDPLLSLCPEGPMAPAATPARVLHIPALLLLLLLLLLSLSLPELLRAARTRESPRSAPPPPLPSRPVSPPPAPSSHDQVSTSGSAPQLSQQRGRGKSNNGEKRCCKGKAKDKVAVRNPYTHSLSLGFTTKLKPAHEHWCNIQGHINQNPFVSYDCALAMAKPTNVLGEEVNSTETWEQLRETSKHVGESLREKVLGIEPENCGTMAPLTLSANMTCRLDAGGHMSWCWEFHINGQISAQVDSKHKTWTEKPSGLSCMKVAWEDDKEMTDVLYRISGGDCQKWLKEVLKHLKRQEPTGNWEEGEKEGAALNGCHGVPTLSCVCVCVCVCVRTP</sequence>
<dbReference type="GO" id="GO:0009897">
    <property type="term" value="C:external side of plasma membrane"/>
    <property type="evidence" value="ECO:0007669"/>
    <property type="project" value="TreeGrafter"/>
</dbReference>
<evidence type="ECO:0000256" key="3">
    <source>
        <dbReference type="ARBA" id="ARBA00023180"/>
    </source>
</evidence>
<keyword evidence="3" id="KW-0325">Glycoprotein</keyword>
<dbReference type="GO" id="GO:0012505">
    <property type="term" value="C:endomembrane system"/>
    <property type="evidence" value="ECO:0007669"/>
    <property type="project" value="UniProtKB-SubCell"/>
</dbReference>
<dbReference type="GO" id="GO:0005615">
    <property type="term" value="C:extracellular space"/>
    <property type="evidence" value="ECO:0007669"/>
    <property type="project" value="TreeGrafter"/>
</dbReference>
<dbReference type="GO" id="GO:0002476">
    <property type="term" value="P:antigen processing and presentation of endogenous peptide antigen via MHC class Ib"/>
    <property type="evidence" value="ECO:0007669"/>
    <property type="project" value="TreeGrafter"/>
</dbReference>
<gene>
    <name evidence="8" type="primary">LOC101718838</name>
</gene>
<evidence type="ECO:0000313" key="7">
    <source>
        <dbReference type="Proteomes" id="UP000694906"/>
    </source>
</evidence>
<dbReference type="RefSeq" id="XP_021093619.1">
    <property type="nucleotide sequence ID" value="XM_021237960.1"/>
</dbReference>
<keyword evidence="7" id="KW-1185">Reference proteome</keyword>
<evidence type="ECO:0000256" key="1">
    <source>
        <dbReference type="ARBA" id="ARBA00004308"/>
    </source>
</evidence>
<evidence type="ECO:0000256" key="5">
    <source>
        <dbReference type="SAM" id="MobiDB-lite"/>
    </source>
</evidence>
<evidence type="ECO:0000256" key="6">
    <source>
        <dbReference type="SAM" id="Phobius"/>
    </source>
</evidence>
<feature type="region of interest" description="Disordered" evidence="5">
    <location>
        <begin position="54"/>
        <end position="113"/>
    </location>
</feature>
<dbReference type="InterPro" id="IPR050208">
    <property type="entry name" value="MHC_class-I_related"/>
</dbReference>
<dbReference type="SUPFAM" id="SSF54452">
    <property type="entry name" value="MHC antigen-recognition domain"/>
    <property type="match status" value="1"/>
</dbReference>
<feature type="compositionally biased region" description="Pro residues" evidence="5">
    <location>
        <begin position="60"/>
        <end position="77"/>
    </location>
</feature>
<name>A0AAX6RB26_HETGA</name>
<keyword evidence="2" id="KW-1064">Adaptive immunity</keyword>
<dbReference type="GO" id="GO:0002250">
    <property type="term" value="P:adaptive immune response"/>
    <property type="evidence" value="ECO:0007669"/>
    <property type="project" value="UniProtKB-KW"/>
</dbReference>
<proteinExistence type="predicted"/>
<reference evidence="8" key="1">
    <citation type="submission" date="2025-08" db="UniProtKB">
        <authorList>
            <consortium name="RefSeq"/>
        </authorList>
    </citation>
    <scope>IDENTIFICATION</scope>
</reference>
<feature type="compositionally biased region" description="Polar residues" evidence="5">
    <location>
        <begin position="80"/>
        <end position="102"/>
    </location>
</feature>
<keyword evidence="2" id="KW-0391">Immunity</keyword>
<dbReference type="GO" id="GO:0001916">
    <property type="term" value="P:positive regulation of T cell mediated cytotoxicity"/>
    <property type="evidence" value="ECO:0007669"/>
    <property type="project" value="TreeGrafter"/>
</dbReference>
<keyword evidence="6" id="KW-1133">Transmembrane helix</keyword>
<keyword evidence="4" id="KW-0393">Immunoglobulin domain</keyword>
<feature type="compositionally biased region" description="Basic and acidic residues" evidence="5">
    <location>
        <begin position="103"/>
        <end position="113"/>
    </location>
</feature>
<comment type="subcellular location">
    <subcellularLocation>
        <location evidence="1">Endomembrane system</location>
    </subcellularLocation>
</comment>
<accession>A0AAX6RB26</accession>
<keyword evidence="6" id="KW-0812">Transmembrane</keyword>
<dbReference type="InterPro" id="IPR037055">
    <property type="entry name" value="MHC_I-like_Ag-recog_sf"/>
</dbReference>
<protein>
    <submittedName>
        <fullName evidence="8">NKG2D ligand 1</fullName>
    </submittedName>
</protein>
<dbReference type="PANTHER" id="PTHR16675">
    <property type="entry name" value="MHC CLASS I-RELATED"/>
    <property type="match status" value="1"/>
</dbReference>
<organism evidence="7 8">
    <name type="scientific">Heterocephalus glaber</name>
    <name type="common">Naked mole rat</name>
    <dbReference type="NCBI Taxonomy" id="10181"/>
    <lineage>
        <taxon>Eukaryota</taxon>
        <taxon>Metazoa</taxon>
        <taxon>Chordata</taxon>
        <taxon>Craniata</taxon>
        <taxon>Vertebrata</taxon>
        <taxon>Euteleostomi</taxon>
        <taxon>Mammalia</taxon>
        <taxon>Eutheria</taxon>
        <taxon>Euarchontoglires</taxon>
        <taxon>Glires</taxon>
        <taxon>Rodentia</taxon>
        <taxon>Hystricomorpha</taxon>
        <taxon>Bathyergidae</taxon>
        <taxon>Heterocephalus</taxon>
    </lineage>
</organism>
<keyword evidence="6" id="KW-0472">Membrane</keyword>
<dbReference type="Proteomes" id="UP000694906">
    <property type="component" value="Unplaced"/>
</dbReference>
<evidence type="ECO:0000313" key="8">
    <source>
        <dbReference type="RefSeq" id="XP_021093619.1"/>
    </source>
</evidence>
<dbReference type="GO" id="GO:0002486">
    <property type="term" value="P:antigen processing and presentation of endogenous peptide antigen via MHC class I via ER pathway, TAP-independent"/>
    <property type="evidence" value="ECO:0007669"/>
    <property type="project" value="TreeGrafter"/>
</dbReference>
<feature type="transmembrane region" description="Helical" evidence="6">
    <location>
        <begin position="27"/>
        <end position="49"/>
    </location>
</feature>
<dbReference type="PANTHER" id="PTHR16675:SF268">
    <property type="entry name" value="UL16-BINDING PROTEIN 1"/>
    <property type="match status" value="1"/>
</dbReference>
<dbReference type="GeneID" id="101718838"/>
<dbReference type="AlphaFoldDB" id="A0AAX6RB26"/>
<evidence type="ECO:0000256" key="2">
    <source>
        <dbReference type="ARBA" id="ARBA00023130"/>
    </source>
</evidence>